<dbReference type="RefSeq" id="WP_266595790.1">
    <property type="nucleotide sequence ID" value="NZ_JAPHNL010000013.1"/>
</dbReference>
<keyword evidence="3" id="KW-1185">Reference proteome</keyword>
<feature type="domain" description="HTH cro/C1-type" evidence="1">
    <location>
        <begin position="25"/>
        <end position="77"/>
    </location>
</feature>
<dbReference type="EMBL" id="JAPHNL010000013">
    <property type="protein sequence ID" value="MCX3058619.1"/>
    <property type="molecule type" value="Genomic_DNA"/>
</dbReference>
<reference evidence="2" key="1">
    <citation type="submission" date="2022-10" db="EMBL/GenBank/DDBJ databases">
        <title>Streptomyces beihaiensis sp. nov., a chitin degrading actinobacterium, isolated from shrimp pond soil.</title>
        <authorList>
            <person name="Xie J."/>
            <person name="Shen N."/>
        </authorList>
    </citation>
    <scope>NUCLEOTIDE SEQUENCE</scope>
    <source>
        <strain evidence="2">GXMU-J5</strain>
    </source>
</reference>
<dbReference type="Proteomes" id="UP001163064">
    <property type="component" value="Unassembled WGS sequence"/>
</dbReference>
<evidence type="ECO:0000259" key="1">
    <source>
        <dbReference type="PROSITE" id="PS50943"/>
    </source>
</evidence>
<dbReference type="InterPro" id="IPR001387">
    <property type="entry name" value="Cro/C1-type_HTH"/>
</dbReference>
<accession>A0ABT3TNK6</accession>
<name>A0ABT3TNK6_9ACTN</name>
<dbReference type="Pfam" id="PF19054">
    <property type="entry name" value="DUF5753"/>
    <property type="match status" value="1"/>
</dbReference>
<organism evidence="2 3">
    <name type="scientific">Streptomyces beihaiensis</name>
    <dbReference type="NCBI Taxonomy" id="2984495"/>
    <lineage>
        <taxon>Bacteria</taxon>
        <taxon>Bacillati</taxon>
        <taxon>Actinomycetota</taxon>
        <taxon>Actinomycetes</taxon>
        <taxon>Kitasatosporales</taxon>
        <taxon>Streptomycetaceae</taxon>
        <taxon>Streptomyces</taxon>
    </lineage>
</organism>
<dbReference type="SUPFAM" id="SSF47413">
    <property type="entry name" value="lambda repressor-like DNA-binding domains"/>
    <property type="match status" value="1"/>
</dbReference>
<proteinExistence type="predicted"/>
<protein>
    <submittedName>
        <fullName evidence="2">Helix-turn-helix transcriptional regulator</fullName>
    </submittedName>
</protein>
<dbReference type="Gene3D" id="1.10.260.40">
    <property type="entry name" value="lambda repressor-like DNA-binding domains"/>
    <property type="match status" value="1"/>
</dbReference>
<gene>
    <name evidence="2" type="ORF">OFY01_02295</name>
</gene>
<dbReference type="SMART" id="SM00530">
    <property type="entry name" value="HTH_XRE"/>
    <property type="match status" value="1"/>
</dbReference>
<dbReference type="Pfam" id="PF13560">
    <property type="entry name" value="HTH_31"/>
    <property type="match status" value="1"/>
</dbReference>
<evidence type="ECO:0000313" key="3">
    <source>
        <dbReference type="Proteomes" id="UP001163064"/>
    </source>
</evidence>
<dbReference type="CDD" id="cd00093">
    <property type="entry name" value="HTH_XRE"/>
    <property type="match status" value="1"/>
</dbReference>
<dbReference type="InterPro" id="IPR010982">
    <property type="entry name" value="Lambda_DNA-bd_dom_sf"/>
</dbReference>
<dbReference type="PROSITE" id="PS50943">
    <property type="entry name" value="HTH_CROC1"/>
    <property type="match status" value="1"/>
</dbReference>
<evidence type="ECO:0000313" key="2">
    <source>
        <dbReference type="EMBL" id="MCX3058619.1"/>
    </source>
</evidence>
<dbReference type="InterPro" id="IPR043917">
    <property type="entry name" value="DUF5753"/>
</dbReference>
<comment type="caution">
    <text evidence="2">The sequence shown here is derived from an EMBL/GenBank/DDBJ whole genome shotgun (WGS) entry which is preliminary data.</text>
</comment>
<sequence length="285" mass="31124">MANASGGGTGNGSRQAVWEFFGAELKRQREEAGLTQVELGARVFVSGGYIGQFEQAIRKPQLDVAQRIDTVLQTDGFFERTWRKLIDDKRYADYFAAVVELERTATKICEFAPSVLPGLLQTAAYARAVTIAANPFVTDAYVEEKVSARLERAHILDDATRPEYWAVLHENLLRCPVGGPAAMAEQLEHVAALMRERVVWVTVIPQAAGACASMGGMLQLMEFEDAPPVAYTETSFSGTLLDDPAVVKRAQRAYDLLRVAALSPEASLALIESAAEDHRQCASTT</sequence>